<keyword evidence="1" id="KW-0175">Coiled coil</keyword>
<gene>
    <name evidence="2" type="ORF">Ctob_007164</name>
</gene>
<dbReference type="Proteomes" id="UP000037460">
    <property type="component" value="Unassembled WGS sequence"/>
</dbReference>
<name>A0A0M0JQT2_9EUKA</name>
<feature type="coiled-coil region" evidence="1">
    <location>
        <begin position="124"/>
        <end position="161"/>
    </location>
</feature>
<keyword evidence="3" id="KW-1185">Reference proteome</keyword>
<evidence type="ECO:0000313" key="3">
    <source>
        <dbReference type="Proteomes" id="UP000037460"/>
    </source>
</evidence>
<dbReference type="EMBL" id="JWZX01002505">
    <property type="protein sequence ID" value="KOO28845.1"/>
    <property type="molecule type" value="Genomic_DNA"/>
</dbReference>
<organism evidence="2 3">
    <name type="scientific">Chrysochromulina tobinii</name>
    <dbReference type="NCBI Taxonomy" id="1460289"/>
    <lineage>
        <taxon>Eukaryota</taxon>
        <taxon>Haptista</taxon>
        <taxon>Haptophyta</taxon>
        <taxon>Prymnesiophyceae</taxon>
        <taxon>Prymnesiales</taxon>
        <taxon>Chrysochromulinaceae</taxon>
        <taxon>Chrysochromulina</taxon>
    </lineage>
</organism>
<comment type="caution">
    <text evidence="2">The sequence shown here is derived from an EMBL/GenBank/DDBJ whole genome shotgun (WGS) entry which is preliminary data.</text>
</comment>
<reference evidence="3" key="1">
    <citation type="journal article" date="2015" name="PLoS Genet.">
        <title>Genome Sequence and Transcriptome Analyses of Chrysochromulina tobin: Metabolic Tools for Enhanced Algal Fitness in the Prominent Order Prymnesiales (Haptophyceae).</title>
        <authorList>
            <person name="Hovde B.T."/>
            <person name="Deodato C.R."/>
            <person name="Hunsperger H.M."/>
            <person name="Ryken S.A."/>
            <person name="Yost W."/>
            <person name="Jha R.K."/>
            <person name="Patterson J."/>
            <person name="Monnat R.J. Jr."/>
            <person name="Barlow S.B."/>
            <person name="Starkenburg S.R."/>
            <person name="Cattolico R.A."/>
        </authorList>
    </citation>
    <scope>NUCLEOTIDE SEQUENCE</scope>
    <source>
        <strain evidence="3">CCMP291</strain>
    </source>
</reference>
<sequence length="202" mass="22013">MALASQNVAETTAAMQTILVQSARDVESLTEQQRKEAGRWPPITRNELKQSVDVLLRSSKLATFGDAGAEAAGILNGVKLTAGAGSGVITSDEYLIMARQYEQARDALKTVFESFSEVQQAEGREAVRKLQAAYAERVRQLEEEDEKLRTIRARMAAEKAAMAEGTAAGEPPRTKKKTLEELEEANAAFAKQQSSTVSLYAF</sequence>
<proteinExistence type="predicted"/>
<evidence type="ECO:0000313" key="2">
    <source>
        <dbReference type="EMBL" id="KOO28845.1"/>
    </source>
</evidence>
<protein>
    <submittedName>
        <fullName evidence="2">Uncharacterized protein</fullName>
    </submittedName>
</protein>
<dbReference type="AlphaFoldDB" id="A0A0M0JQT2"/>
<evidence type="ECO:0000256" key="1">
    <source>
        <dbReference type="SAM" id="Coils"/>
    </source>
</evidence>
<accession>A0A0M0JQT2</accession>